<dbReference type="AlphaFoldDB" id="A0A4Z0Z7E5"/>
<keyword evidence="2" id="KW-1185">Reference proteome</keyword>
<dbReference type="OrthoDB" id="4773508at2759"/>
<reference evidence="1 2" key="1">
    <citation type="submission" date="2019-03" db="EMBL/GenBank/DDBJ databases">
        <title>Draft genome sequence of Xylaria hypoxylon DSM 108379, a ubiquitous saprotrophic-parasitic fungi on hardwood.</title>
        <authorList>
            <person name="Buettner E."/>
            <person name="Leonhardt S."/>
            <person name="Gebauer A.M."/>
            <person name="Liers C."/>
            <person name="Hofrichter M."/>
            <person name="Kellner H."/>
        </authorList>
    </citation>
    <scope>NUCLEOTIDE SEQUENCE [LARGE SCALE GENOMIC DNA]</scope>
    <source>
        <strain evidence="1 2">DSM 108379</strain>
    </source>
</reference>
<accession>A0A4Z0Z7E5</accession>
<organism evidence="1 2">
    <name type="scientific">Xylaria hypoxylon</name>
    <dbReference type="NCBI Taxonomy" id="37992"/>
    <lineage>
        <taxon>Eukaryota</taxon>
        <taxon>Fungi</taxon>
        <taxon>Dikarya</taxon>
        <taxon>Ascomycota</taxon>
        <taxon>Pezizomycotina</taxon>
        <taxon>Sordariomycetes</taxon>
        <taxon>Xylariomycetidae</taxon>
        <taxon>Xylariales</taxon>
        <taxon>Xylariaceae</taxon>
        <taxon>Xylaria</taxon>
    </lineage>
</organism>
<sequence length="331" mass="37422">MTSTLPEHLFTNLGDLFNLNFDAAIVVLRHLNSHVHADYRHSDSIVKEELCHPILRFVWADLESESSVVAQIILRYEMQVVDDPKGEITLFKLFESPAMWNSLWAREPFRLFHPTILGRPRDGMKWKVVRAHASIIEESLVKWNGAKGLADHISSLFCRTVHVETGHQFVEMFNDPAIIRVLYKHTAEGQAPATYQDLREIHIAPRRITQSKDDLTQLVRLAPEDDKERVRYTLVAVVRCSGQAEEADRIRLYSVIGHPMSLPTGLNKYVGTYWNIGDANDPGRAYLLFYAQAPPDPISGLHGEPMAHKQSNVKSVIKAVKASIIEKGSSA</sequence>
<protein>
    <submittedName>
        <fullName evidence="1">Uncharacterized protein</fullName>
    </submittedName>
</protein>
<dbReference type="STRING" id="37992.A0A4Z0Z7E5"/>
<dbReference type="EMBL" id="SKBN01000067">
    <property type="protein sequence ID" value="TGJ84442.1"/>
    <property type="molecule type" value="Genomic_DNA"/>
</dbReference>
<proteinExistence type="predicted"/>
<evidence type="ECO:0000313" key="1">
    <source>
        <dbReference type="EMBL" id="TGJ84442.1"/>
    </source>
</evidence>
<gene>
    <name evidence="1" type="ORF">E0Z10_g4294</name>
</gene>
<comment type="caution">
    <text evidence="1">The sequence shown here is derived from an EMBL/GenBank/DDBJ whole genome shotgun (WGS) entry which is preliminary data.</text>
</comment>
<dbReference type="Proteomes" id="UP000297716">
    <property type="component" value="Unassembled WGS sequence"/>
</dbReference>
<name>A0A4Z0Z7E5_9PEZI</name>
<evidence type="ECO:0000313" key="2">
    <source>
        <dbReference type="Proteomes" id="UP000297716"/>
    </source>
</evidence>